<feature type="transmembrane region" description="Helical" evidence="8">
    <location>
        <begin position="50"/>
        <end position="67"/>
    </location>
</feature>
<keyword evidence="6 8" id="KW-1133">Transmembrane helix</keyword>
<dbReference type="PANTHER" id="PTHR30269">
    <property type="entry name" value="TRANSMEMBRANE PROTEIN YFCA"/>
    <property type="match status" value="1"/>
</dbReference>
<dbReference type="AlphaFoldDB" id="A0A0M9VLY5"/>
<accession>A0A0M9VLY5</accession>
<dbReference type="InterPro" id="IPR052017">
    <property type="entry name" value="TSUP"/>
</dbReference>
<feature type="transmembrane region" description="Helical" evidence="8">
    <location>
        <begin position="137"/>
        <end position="162"/>
    </location>
</feature>
<organism evidence="9 10">
    <name type="scientific">Microbacterium aurantiacum</name>
    <dbReference type="NCBI Taxonomy" id="162393"/>
    <lineage>
        <taxon>Bacteria</taxon>
        <taxon>Bacillati</taxon>
        <taxon>Actinomycetota</taxon>
        <taxon>Actinomycetes</taxon>
        <taxon>Micrococcales</taxon>
        <taxon>Microbacteriaceae</taxon>
        <taxon>Microbacterium</taxon>
    </lineage>
</organism>
<keyword evidence="7 8" id="KW-0472">Membrane</keyword>
<dbReference type="OrthoDB" id="9801058at2"/>
<keyword evidence="3" id="KW-0813">Transport</keyword>
<sequence>MIDLGAGAWVLLGVAAVVIGLSKTAVPASGTIAVAIFAAVLPARQSTGTILLLLILADMIALIAYRRDVNWRALVRLAPAVGVGILLGVAFLAVADDTAVTRVIGVILLVVVAFTLLRRRFGSAAASGRAPRGAAAAYGTLGGFATMVANAAGPVMSMYFLAARMPVKEFLGTAAWFFAIVNISKVPFSVGLGLITPEGLLLDLVLAPIVVAAAIFGRWFAPRLSQRLFERLVVAATLFGALYLLFA</sequence>
<comment type="caution">
    <text evidence="9">The sequence shown here is derived from an EMBL/GenBank/DDBJ whole genome shotgun (WGS) entry which is preliminary data.</text>
</comment>
<dbReference type="Pfam" id="PF01925">
    <property type="entry name" value="TauE"/>
    <property type="match status" value="1"/>
</dbReference>
<evidence type="ECO:0000313" key="9">
    <source>
        <dbReference type="EMBL" id="KOS11689.1"/>
    </source>
</evidence>
<reference evidence="9" key="1">
    <citation type="submission" date="2015-04" db="EMBL/GenBank/DDBJ databases">
        <title>Complete genome sequence of Microbacterium chocolatum SIT 101, a bacterium enantioselectively hydrolyzing mesomeric diesters.</title>
        <authorList>
            <person name="Li X."/>
            <person name="Xu Y."/>
        </authorList>
    </citation>
    <scope>NUCLEOTIDE SEQUENCE [LARGE SCALE GENOMIC DNA]</scope>
    <source>
        <strain evidence="9">SIT 101</strain>
    </source>
</reference>
<evidence type="ECO:0000256" key="4">
    <source>
        <dbReference type="ARBA" id="ARBA00022475"/>
    </source>
</evidence>
<dbReference type="Proteomes" id="UP000037737">
    <property type="component" value="Unassembled WGS sequence"/>
</dbReference>
<evidence type="ECO:0000256" key="7">
    <source>
        <dbReference type="ARBA" id="ARBA00023136"/>
    </source>
</evidence>
<dbReference type="EMBL" id="LAVO01000003">
    <property type="protein sequence ID" value="KOS11689.1"/>
    <property type="molecule type" value="Genomic_DNA"/>
</dbReference>
<feature type="transmembrane region" description="Helical" evidence="8">
    <location>
        <begin position="174"/>
        <end position="195"/>
    </location>
</feature>
<name>A0A0M9VLY5_9MICO</name>
<protein>
    <recommendedName>
        <fullName evidence="8">Probable membrane transporter protein</fullName>
    </recommendedName>
</protein>
<evidence type="ECO:0000256" key="5">
    <source>
        <dbReference type="ARBA" id="ARBA00022692"/>
    </source>
</evidence>
<proteinExistence type="inferred from homology"/>
<evidence type="ECO:0000256" key="1">
    <source>
        <dbReference type="ARBA" id="ARBA00004651"/>
    </source>
</evidence>
<keyword evidence="4 8" id="KW-1003">Cell membrane</keyword>
<keyword evidence="5 8" id="KW-0812">Transmembrane</keyword>
<comment type="subcellular location">
    <subcellularLocation>
        <location evidence="1 8">Cell membrane</location>
        <topology evidence="1 8">Multi-pass membrane protein</topology>
    </subcellularLocation>
</comment>
<dbReference type="PATRIC" id="fig|84292.3.peg.802"/>
<dbReference type="KEGG" id="mcw:A8L33_02350"/>
<evidence type="ECO:0000256" key="6">
    <source>
        <dbReference type="ARBA" id="ARBA00022989"/>
    </source>
</evidence>
<feature type="transmembrane region" description="Helical" evidence="8">
    <location>
        <begin position="201"/>
        <end position="221"/>
    </location>
</feature>
<evidence type="ECO:0000256" key="8">
    <source>
        <dbReference type="RuleBase" id="RU363041"/>
    </source>
</evidence>
<gene>
    <name evidence="9" type="ORF">XI38_03855</name>
</gene>
<feature type="transmembrane region" description="Helical" evidence="8">
    <location>
        <begin position="26"/>
        <end position="43"/>
    </location>
</feature>
<evidence type="ECO:0000256" key="3">
    <source>
        <dbReference type="ARBA" id="ARBA00022448"/>
    </source>
</evidence>
<comment type="similarity">
    <text evidence="2 8">Belongs to the 4-toluene sulfonate uptake permease (TSUP) (TC 2.A.102) family.</text>
</comment>
<feature type="transmembrane region" description="Helical" evidence="8">
    <location>
        <begin position="73"/>
        <end position="92"/>
    </location>
</feature>
<dbReference type="PANTHER" id="PTHR30269:SF23">
    <property type="entry name" value="MEMBRANE TRANSPORTER PROTEIN YDHB-RELATED"/>
    <property type="match status" value="1"/>
</dbReference>
<dbReference type="GO" id="GO:0005886">
    <property type="term" value="C:plasma membrane"/>
    <property type="evidence" value="ECO:0007669"/>
    <property type="project" value="UniProtKB-SubCell"/>
</dbReference>
<feature type="transmembrane region" description="Helical" evidence="8">
    <location>
        <begin position="99"/>
        <end position="117"/>
    </location>
</feature>
<dbReference type="InterPro" id="IPR002781">
    <property type="entry name" value="TM_pro_TauE-like"/>
</dbReference>
<feature type="transmembrane region" description="Helical" evidence="8">
    <location>
        <begin position="228"/>
        <end position="246"/>
    </location>
</feature>
<keyword evidence="10" id="KW-1185">Reference proteome</keyword>
<evidence type="ECO:0000313" key="10">
    <source>
        <dbReference type="Proteomes" id="UP000037737"/>
    </source>
</evidence>
<evidence type="ECO:0000256" key="2">
    <source>
        <dbReference type="ARBA" id="ARBA00009142"/>
    </source>
</evidence>